<dbReference type="Pfam" id="PF14516">
    <property type="entry name" value="AAA_35"/>
    <property type="match status" value="1"/>
</dbReference>
<dbReference type="SUPFAM" id="SSF52540">
    <property type="entry name" value="P-loop containing nucleoside triphosphate hydrolases"/>
    <property type="match status" value="1"/>
</dbReference>
<dbReference type="EMBL" id="RCBY01000013">
    <property type="protein sequence ID" value="RQH53487.1"/>
    <property type="molecule type" value="Genomic_DNA"/>
</dbReference>
<dbReference type="InterPro" id="IPR058651">
    <property type="entry name" value="HTH_VMAP-M9"/>
</dbReference>
<reference evidence="2 3" key="1">
    <citation type="journal article" date="2018" name="ACS Chem. Biol.">
        <title>Ketoreductase domain dysfunction expands chemodiversity: malyngamide biosynthesis in the cyanobacterium Okeania hirsuta.</title>
        <authorList>
            <person name="Moss N.A."/>
            <person name="Leao T."/>
            <person name="Rankin M."/>
            <person name="McCullough T.M."/>
            <person name="Qu P."/>
            <person name="Korobeynikov A."/>
            <person name="Smith J.L."/>
            <person name="Gerwick L."/>
            <person name="Gerwick W.H."/>
        </authorList>
    </citation>
    <scope>NUCLEOTIDE SEQUENCE [LARGE SCALE GENOMIC DNA]</scope>
    <source>
        <strain evidence="2 3">PAB10Feb10-1</strain>
    </source>
</reference>
<keyword evidence="2" id="KW-0418">Kinase</keyword>
<dbReference type="Pfam" id="PF26355">
    <property type="entry name" value="HTH_VMAP-M9"/>
    <property type="match status" value="1"/>
</dbReference>
<feature type="domain" description="vWA-MoxR associated protein N-terminal HTH" evidence="1">
    <location>
        <begin position="1"/>
        <end position="84"/>
    </location>
</feature>
<sequence length="456" mass="52343">MNLNFVLKAINRKLLEIDYPPLNNIERIIIQGIWNYKTYNLVAQEAGYSPGYLSNVIAPQLLRRISDVVGQKVTKKNCRAKLETYFTSKATSKKTIANQNATTLSTNIRQVMSPRFPSGGISLDSPFYIQRSDIEKQVYAEIENPGALVRIKAPQEMGKTSLLLRVMDYAKHFLDYHVVNLDLQQVDQDIFSNINRFLRWFCVNISRQLNIESRLDDYWDEDIGCKISCSLYFQDYLLDSIDSPILLALDEVNQIFEHLEIAKDFFPLLRSWYEDAKRLPLWQKLRLVVVHSTEIYVPLNLKQSPFNVGLPIQLHNFSLKEVVKLAKCYRLNWTDGEQANLLMAMTGGHPALVHLAIYHLSQGDVTLTELLKTAPTSTGIYSSHLQRHQAKLQDEPELAIALSTAIHTTEPILLEPIYAYKLNSMGLVKLDGNKAVISHQLYRDYFQQTLQAFSFR</sequence>
<dbReference type="OrthoDB" id="502668at2"/>
<accession>A0A3N6NZ56</accession>
<dbReference type="AlphaFoldDB" id="A0A3N6NZ56"/>
<keyword evidence="2" id="KW-0808">Transferase</keyword>
<name>A0A3N6NZ56_9CYAN</name>
<gene>
    <name evidence="2" type="ORF">D5R40_04170</name>
</gene>
<keyword evidence="2" id="KW-0723">Serine/threonine-protein kinase</keyword>
<dbReference type="GO" id="GO:0004674">
    <property type="term" value="F:protein serine/threonine kinase activity"/>
    <property type="evidence" value="ECO:0007669"/>
    <property type="project" value="UniProtKB-KW"/>
</dbReference>
<evidence type="ECO:0000259" key="1">
    <source>
        <dbReference type="Pfam" id="PF26355"/>
    </source>
</evidence>
<dbReference type="Proteomes" id="UP000269154">
    <property type="component" value="Unassembled WGS sequence"/>
</dbReference>
<comment type="caution">
    <text evidence="2">The sequence shown here is derived from an EMBL/GenBank/DDBJ whole genome shotgun (WGS) entry which is preliminary data.</text>
</comment>
<keyword evidence="3" id="KW-1185">Reference proteome</keyword>
<protein>
    <submittedName>
        <fullName evidence="2">Serine/threonine protein kinase</fullName>
    </submittedName>
</protein>
<dbReference type="InterPro" id="IPR027417">
    <property type="entry name" value="P-loop_NTPase"/>
</dbReference>
<evidence type="ECO:0000313" key="3">
    <source>
        <dbReference type="Proteomes" id="UP000269154"/>
    </source>
</evidence>
<evidence type="ECO:0000313" key="2">
    <source>
        <dbReference type="EMBL" id="RQH53487.1"/>
    </source>
</evidence>
<proteinExistence type="predicted"/>
<dbReference type="Gene3D" id="3.40.50.300">
    <property type="entry name" value="P-loop containing nucleotide triphosphate hydrolases"/>
    <property type="match status" value="1"/>
</dbReference>
<organism evidence="2 3">
    <name type="scientific">Okeania hirsuta</name>
    <dbReference type="NCBI Taxonomy" id="1458930"/>
    <lineage>
        <taxon>Bacteria</taxon>
        <taxon>Bacillati</taxon>
        <taxon>Cyanobacteriota</taxon>
        <taxon>Cyanophyceae</taxon>
        <taxon>Oscillatoriophycideae</taxon>
        <taxon>Oscillatoriales</taxon>
        <taxon>Microcoleaceae</taxon>
        <taxon>Okeania</taxon>
    </lineage>
</organism>